<dbReference type="EMBL" id="LR797131">
    <property type="protein sequence ID" value="CAB4188910.1"/>
    <property type="molecule type" value="Genomic_DNA"/>
</dbReference>
<evidence type="ECO:0000313" key="7">
    <source>
        <dbReference type="EMBL" id="CAB4192779.1"/>
    </source>
</evidence>
<dbReference type="EMBL" id="LR797455">
    <property type="protein sequence ID" value="CAB4217009.1"/>
    <property type="molecule type" value="Genomic_DNA"/>
</dbReference>
<dbReference type="EMBL" id="LR796983">
    <property type="protein sequence ID" value="CAB4179588.1"/>
    <property type="molecule type" value="Genomic_DNA"/>
</dbReference>
<evidence type="ECO:0000313" key="1">
    <source>
        <dbReference type="EMBL" id="CAB4146001.1"/>
    </source>
</evidence>
<dbReference type="EMBL" id="LR797080">
    <property type="protein sequence ID" value="CAB4185608.1"/>
    <property type="molecule type" value="Genomic_DNA"/>
</dbReference>
<evidence type="ECO:0000313" key="6">
    <source>
        <dbReference type="EMBL" id="CAB4188910.1"/>
    </source>
</evidence>
<protein>
    <submittedName>
        <fullName evidence="8">Uncharacterized protein</fullName>
    </submittedName>
</protein>
<evidence type="ECO:0000313" key="4">
    <source>
        <dbReference type="EMBL" id="CAB4179588.1"/>
    </source>
</evidence>
<name>A0A6J5SP19_9CAUD</name>
<sequence length="132" mass="15334">MRVLITGTKDWSDYNELIRNLSIVIEDWVKTKPEDKKITFVHTASTPIENMITEYIGKVEIFFKQKGYGITEQLFIQPKKSEDKISQKDFQMIESNIDMAIAFNKGKSRRVEHLLDIASEYGIPVFTVDQTK</sequence>
<gene>
    <name evidence="4" type="ORF">UFOVP1032_5</name>
    <name evidence="5" type="ORF">UFOVP1125_73</name>
    <name evidence="6" type="ORF">UFOVP1173_19</name>
    <name evidence="7" type="ORF">UFOVP1241_89</name>
    <name evidence="8" type="ORF">UFOVP1491_5</name>
    <name evidence="9" type="ORF">UFOVP1579_5</name>
    <name evidence="1" type="ORF">UFOVP485_116</name>
    <name evidence="2" type="ORF">UFOVP575_68</name>
    <name evidence="3" type="ORF">UFOVP963_92</name>
</gene>
<organism evidence="8">
    <name type="scientific">uncultured Caudovirales phage</name>
    <dbReference type="NCBI Taxonomy" id="2100421"/>
    <lineage>
        <taxon>Viruses</taxon>
        <taxon>Duplodnaviria</taxon>
        <taxon>Heunggongvirae</taxon>
        <taxon>Uroviricota</taxon>
        <taxon>Caudoviricetes</taxon>
        <taxon>Peduoviridae</taxon>
        <taxon>Maltschvirus</taxon>
        <taxon>Maltschvirus maltsch</taxon>
    </lineage>
</organism>
<reference evidence="8" key="1">
    <citation type="submission" date="2020-05" db="EMBL/GenBank/DDBJ databases">
        <authorList>
            <person name="Chiriac C."/>
            <person name="Salcher M."/>
            <person name="Ghai R."/>
            <person name="Kavagutti S V."/>
        </authorList>
    </citation>
    <scope>NUCLEOTIDE SEQUENCE</scope>
</reference>
<dbReference type="EMBL" id="LR796551">
    <property type="protein sequence ID" value="CAB4150950.1"/>
    <property type="molecule type" value="Genomic_DNA"/>
</dbReference>
<accession>A0A6J5SP19</accession>
<dbReference type="EMBL" id="LR796915">
    <property type="protein sequence ID" value="CAB4174879.1"/>
    <property type="molecule type" value="Genomic_DNA"/>
</dbReference>
<evidence type="ECO:0000313" key="5">
    <source>
        <dbReference type="EMBL" id="CAB4185608.1"/>
    </source>
</evidence>
<evidence type="ECO:0000313" key="2">
    <source>
        <dbReference type="EMBL" id="CAB4150950.1"/>
    </source>
</evidence>
<evidence type="ECO:0000313" key="8">
    <source>
        <dbReference type="EMBL" id="CAB4217009.1"/>
    </source>
</evidence>
<dbReference type="EMBL" id="LR797188">
    <property type="protein sequence ID" value="CAB4192779.1"/>
    <property type="molecule type" value="Genomic_DNA"/>
</dbReference>
<evidence type="ECO:0000313" key="9">
    <source>
        <dbReference type="EMBL" id="CAB5230929.1"/>
    </source>
</evidence>
<dbReference type="EMBL" id="LR798431">
    <property type="protein sequence ID" value="CAB5230929.1"/>
    <property type="molecule type" value="Genomic_DNA"/>
</dbReference>
<dbReference type="EMBL" id="LR796457">
    <property type="protein sequence ID" value="CAB4146001.1"/>
    <property type="molecule type" value="Genomic_DNA"/>
</dbReference>
<proteinExistence type="predicted"/>
<evidence type="ECO:0000313" key="3">
    <source>
        <dbReference type="EMBL" id="CAB4174879.1"/>
    </source>
</evidence>